<gene>
    <name evidence="3" type="ORF">HMPREF9624_01503</name>
</gene>
<feature type="compositionally biased region" description="Basic and acidic residues" evidence="1">
    <location>
        <begin position="49"/>
        <end position="59"/>
    </location>
</feature>
<protein>
    <recommendedName>
        <fullName evidence="2">RNHCP domain-containing protein</fullName>
    </recommendedName>
</protein>
<dbReference type="EMBL" id="AFZD01000021">
    <property type="protein sequence ID" value="EHL09462.1"/>
    <property type="molecule type" value="Genomic_DNA"/>
</dbReference>
<evidence type="ECO:0000256" key="1">
    <source>
        <dbReference type="SAM" id="MobiDB-lite"/>
    </source>
</evidence>
<evidence type="ECO:0000313" key="4">
    <source>
        <dbReference type="Proteomes" id="UP000003527"/>
    </source>
</evidence>
<keyword evidence="4" id="KW-1185">Reference proteome</keyword>
<dbReference type="Pfam" id="PF12647">
    <property type="entry name" value="RNHCP"/>
    <property type="match status" value="1"/>
</dbReference>
<dbReference type="AlphaFoldDB" id="G9WWQ9"/>
<feature type="region of interest" description="Disordered" evidence="1">
    <location>
        <begin position="1"/>
        <end position="59"/>
    </location>
</feature>
<dbReference type="HOGENOM" id="CLU_122829_0_0_9"/>
<evidence type="ECO:0000313" key="3">
    <source>
        <dbReference type="EMBL" id="EHL09462.1"/>
    </source>
</evidence>
<dbReference type="PATRIC" id="fig|796944.3.peg.2259"/>
<proteinExistence type="predicted"/>
<feature type="compositionally biased region" description="Low complexity" evidence="1">
    <location>
        <begin position="34"/>
        <end position="48"/>
    </location>
</feature>
<dbReference type="Proteomes" id="UP000003527">
    <property type="component" value="Unassembled WGS sequence"/>
</dbReference>
<feature type="compositionally biased region" description="Basic residues" evidence="1">
    <location>
        <begin position="9"/>
        <end position="19"/>
    </location>
</feature>
<feature type="domain" description="RNHCP" evidence="2">
    <location>
        <begin position="72"/>
        <end position="160"/>
    </location>
</feature>
<accession>G9WWQ9</accession>
<dbReference type="RefSeq" id="WP_009537264.1">
    <property type="nucleotide sequence ID" value="NZ_JH414505.1"/>
</dbReference>
<name>G9WWQ9_9FIRM</name>
<dbReference type="InterPro" id="IPR024439">
    <property type="entry name" value="RNHCP"/>
</dbReference>
<comment type="caution">
    <text evidence="3">The sequence shown here is derived from an EMBL/GenBank/DDBJ whole genome shotgun (WGS) entry which is preliminary data.</text>
</comment>
<reference evidence="3 4" key="1">
    <citation type="submission" date="2011-08" db="EMBL/GenBank/DDBJ databases">
        <title>The Genome Sequence of Oribacterium sp. ACB7.</title>
        <authorList>
            <consortium name="The Broad Institute Genome Sequencing Platform"/>
            <person name="Earl A."/>
            <person name="Ward D."/>
            <person name="Feldgarden M."/>
            <person name="Gevers D."/>
            <person name="Sizova M."/>
            <person name="Hazen A."/>
            <person name="Epstein S."/>
            <person name="Young S.K."/>
            <person name="Zeng Q."/>
            <person name="Gargeya S."/>
            <person name="Fitzgerald M."/>
            <person name="Haas B."/>
            <person name="Abouelleil A."/>
            <person name="Alvarado L."/>
            <person name="Arachchi H.M."/>
            <person name="Berlin A."/>
            <person name="Brown A."/>
            <person name="Chapman S.B."/>
            <person name="Chen Z."/>
            <person name="Dunbar C."/>
            <person name="Freedman E."/>
            <person name="Gearin G."/>
            <person name="Gellesch M."/>
            <person name="Goldberg J."/>
            <person name="Griggs A."/>
            <person name="Gujja S."/>
            <person name="Heiman D."/>
            <person name="Howarth C."/>
            <person name="Larson L."/>
            <person name="Lui A."/>
            <person name="MacDonald P.J.P."/>
            <person name="Montmayeur A."/>
            <person name="Murphy C."/>
            <person name="Neiman D."/>
            <person name="Pearson M."/>
            <person name="Priest M."/>
            <person name="Roberts A."/>
            <person name="Saif S."/>
            <person name="Shea T."/>
            <person name="Shenoy N."/>
            <person name="Sisk P."/>
            <person name="Stolte C."/>
            <person name="Sykes S."/>
            <person name="Wortman J."/>
            <person name="Nusbaum C."/>
            <person name="Birren B."/>
        </authorList>
    </citation>
    <scope>NUCLEOTIDE SEQUENCE [LARGE SCALE GENOMIC DNA]</scope>
    <source>
        <strain evidence="3 4">ACB7</strain>
    </source>
</reference>
<sequence length="190" mass="21424">MKNGEMAVKRKAKRPGQQKRKTDSAVSGREQTERQATQQAERQTVQQADKQRLRQQGRESIHADYRTEACMESFSCANCGKEIHPDGAGSNHRNHCPYCLYSLHVDEEPGDRKASCHGKMEPIAVVSREDGDWSILHRCNRCGKLNLNRALADDNPILLMQLAVKPLASPPFPLSYLEHFLQENAGSEKQ</sequence>
<evidence type="ECO:0000259" key="2">
    <source>
        <dbReference type="Pfam" id="PF12647"/>
    </source>
</evidence>
<organism evidence="3 4">
    <name type="scientific">Oribacterium asaccharolyticum ACB7</name>
    <dbReference type="NCBI Taxonomy" id="796944"/>
    <lineage>
        <taxon>Bacteria</taxon>
        <taxon>Bacillati</taxon>
        <taxon>Bacillota</taxon>
        <taxon>Clostridia</taxon>
        <taxon>Lachnospirales</taxon>
        <taxon>Lachnospiraceae</taxon>
        <taxon>Oribacterium</taxon>
    </lineage>
</organism>